<evidence type="ECO:0000256" key="5">
    <source>
        <dbReference type="ARBA" id="ARBA00022989"/>
    </source>
</evidence>
<organism evidence="8 9">
    <name type="scientific">Sporormia fimetaria CBS 119925</name>
    <dbReference type="NCBI Taxonomy" id="1340428"/>
    <lineage>
        <taxon>Eukaryota</taxon>
        <taxon>Fungi</taxon>
        <taxon>Dikarya</taxon>
        <taxon>Ascomycota</taxon>
        <taxon>Pezizomycotina</taxon>
        <taxon>Dothideomycetes</taxon>
        <taxon>Pleosporomycetidae</taxon>
        <taxon>Pleosporales</taxon>
        <taxon>Sporormiaceae</taxon>
        <taxon>Sporormia</taxon>
    </lineage>
</organism>
<name>A0A6A6V9D2_9PLEO</name>
<dbReference type="Gene3D" id="1.20.1250.20">
    <property type="entry name" value="MFS general substrate transporter like domains"/>
    <property type="match status" value="1"/>
</dbReference>
<feature type="transmembrane region" description="Helical" evidence="7">
    <location>
        <begin position="50"/>
        <end position="72"/>
    </location>
</feature>
<dbReference type="GO" id="GO:0016020">
    <property type="term" value="C:membrane"/>
    <property type="evidence" value="ECO:0007669"/>
    <property type="project" value="TreeGrafter"/>
</dbReference>
<keyword evidence="3" id="KW-0813">Transport</keyword>
<accession>A0A6A6V9D2</accession>
<dbReference type="Proteomes" id="UP000799440">
    <property type="component" value="Unassembled WGS sequence"/>
</dbReference>
<feature type="transmembrane region" description="Helical" evidence="7">
    <location>
        <begin position="285"/>
        <end position="303"/>
    </location>
</feature>
<dbReference type="PANTHER" id="PTHR23514">
    <property type="entry name" value="BYPASS OF STOP CODON PROTEIN 6"/>
    <property type="match status" value="1"/>
</dbReference>
<dbReference type="GO" id="GO:0012505">
    <property type="term" value="C:endomembrane system"/>
    <property type="evidence" value="ECO:0007669"/>
    <property type="project" value="UniProtKB-SubCell"/>
</dbReference>
<proteinExistence type="inferred from homology"/>
<evidence type="ECO:0000313" key="9">
    <source>
        <dbReference type="Proteomes" id="UP000799440"/>
    </source>
</evidence>
<feature type="transmembrane region" description="Helical" evidence="7">
    <location>
        <begin position="131"/>
        <end position="153"/>
    </location>
</feature>
<dbReference type="SUPFAM" id="SSF103473">
    <property type="entry name" value="MFS general substrate transporter"/>
    <property type="match status" value="1"/>
</dbReference>
<dbReference type="EMBL" id="MU006578">
    <property type="protein sequence ID" value="KAF2746334.1"/>
    <property type="molecule type" value="Genomic_DNA"/>
</dbReference>
<feature type="transmembrane region" description="Helical" evidence="7">
    <location>
        <begin position="376"/>
        <end position="395"/>
    </location>
</feature>
<dbReference type="GO" id="GO:0022857">
    <property type="term" value="F:transmembrane transporter activity"/>
    <property type="evidence" value="ECO:0007669"/>
    <property type="project" value="InterPro"/>
</dbReference>
<evidence type="ECO:0000256" key="7">
    <source>
        <dbReference type="SAM" id="Phobius"/>
    </source>
</evidence>
<dbReference type="OrthoDB" id="413079at2759"/>
<keyword evidence="5 7" id="KW-1133">Transmembrane helix</keyword>
<dbReference type="InterPro" id="IPR051788">
    <property type="entry name" value="MFS_Transporter"/>
</dbReference>
<evidence type="ECO:0000256" key="1">
    <source>
        <dbReference type="ARBA" id="ARBA00004127"/>
    </source>
</evidence>
<evidence type="ECO:0000313" key="8">
    <source>
        <dbReference type="EMBL" id="KAF2746334.1"/>
    </source>
</evidence>
<feature type="transmembrane region" description="Helical" evidence="7">
    <location>
        <begin position="310"/>
        <end position="334"/>
    </location>
</feature>
<dbReference type="Pfam" id="PF07690">
    <property type="entry name" value="MFS_1"/>
    <property type="match status" value="1"/>
</dbReference>
<dbReference type="AlphaFoldDB" id="A0A6A6V9D2"/>
<feature type="transmembrane region" description="Helical" evidence="7">
    <location>
        <begin position="165"/>
        <end position="184"/>
    </location>
</feature>
<feature type="transmembrane region" description="Helical" evidence="7">
    <location>
        <begin position="196"/>
        <end position="216"/>
    </location>
</feature>
<feature type="transmembrane region" description="Helical" evidence="7">
    <location>
        <begin position="246"/>
        <end position="273"/>
    </location>
</feature>
<comment type="subcellular location">
    <subcellularLocation>
        <location evidence="1">Endomembrane system</location>
        <topology evidence="1">Multi-pass membrane protein</topology>
    </subcellularLocation>
</comment>
<evidence type="ECO:0000256" key="2">
    <source>
        <dbReference type="ARBA" id="ARBA00008335"/>
    </source>
</evidence>
<evidence type="ECO:0000256" key="6">
    <source>
        <dbReference type="ARBA" id="ARBA00023136"/>
    </source>
</evidence>
<dbReference type="PANTHER" id="PTHR23514:SF3">
    <property type="entry name" value="BYPASS OF STOP CODON PROTEIN 6"/>
    <property type="match status" value="1"/>
</dbReference>
<comment type="similarity">
    <text evidence="2">Belongs to the major facilitator superfamily.</text>
</comment>
<keyword evidence="4 7" id="KW-0812">Transmembrane</keyword>
<keyword evidence="6 7" id="KW-0472">Membrane</keyword>
<feature type="transmembrane region" description="Helical" evidence="7">
    <location>
        <begin position="106"/>
        <end position="125"/>
    </location>
</feature>
<dbReference type="InterPro" id="IPR036259">
    <property type="entry name" value="MFS_trans_sf"/>
</dbReference>
<evidence type="ECO:0000256" key="4">
    <source>
        <dbReference type="ARBA" id="ARBA00022692"/>
    </source>
</evidence>
<feature type="transmembrane region" description="Helical" evidence="7">
    <location>
        <begin position="78"/>
        <end position="99"/>
    </location>
</feature>
<keyword evidence="9" id="KW-1185">Reference proteome</keyword>
<feature type="transmembrane region" description="Helical" evidence="7">
    <location>
        <begin position="346"/>
        <end position="369"/>
    </location>
</feature>
<protein>
    <submittedName>
        <fullName evidence="8">MFS transporter-like protein</fullName>
    </submittedName>
</protein>
<reference evidence="8" key="1">
    <citation type="journal article" date="2020" name="Stud. Mycol.">
        <title>101 Dothideomycetes genomes: a test case for predicting lifestyles and emergence of pathogens.</title>
        <authorList>
            <person name="Haridas S."/>
            <person name="Albert R."/>
            <person name="Binder M."/>
            <person name="Bloem J."/>
            <person name="Labutti K."/>
            <person name="Salamov A."/>
            <person name="Andreopoulos B."/>
            <person name="Baker S."/>
            <person name="Barry K."/>
            <person name="Bills G."/>
            <person name="Bluhm B."/>
            <person name="Cannon C."/>
            <person name="Castanera R."/>
            <person name="Culley D."/>
            <person name="Daum C."/>
            <person name="Ezra D."/>
            <person name="Gonzalez J."/>
            <person name="Henrissat B."/>
            <person name="Kuo A."/>
            <person name="Liang C."/>
            <person name="Lipzen A."/>
            <person name="Lutzoni F."/>
            <person name="Magnuson J."/>
            <person name="Mondo S."/>
            <person name="Nolan M."/>
            <person name="Ohm R."/>
            <person name="Pangilinan J."/>
            <person name="Park H.-J."/>
            <person name="Ramirez L."/>
            <person name="Alfaro M."/>
            <person name="Sun H."/>
            <person name="Tritt A."/>
            <person name="Yoshinaga Y."/>
            <person name="Zwiers L.-H."/>
            <person name="Turgeon B."/>
            <person name="Goodwin S."/>
            <person name="Spatafora J."/>
            <person name="Crous P."/>
            <person name="Grigoriev I."/>
        </authorList>
    </citation>
    <scope>NUCLEOTIDE SEQUENCE</scope>
    <source>
        <strain evidence="8">CBS 119925</strain>
    </source>
</reference>
<gene>
    <name evidence="8" type="ORF">M011DRAFT_495131</name>
</gene>
<dbReference type="InterPro" id="IPR011701">
    <property type="entry name" value="MFS"/>
</dbReference>
<evidence type="ECO:0000256" key="3">
    <source>
        <dbReference type="ARBA" id="ARBA00022448"/>
    </source>
</evidence>
<sequence>MTRQHNSNETTPLITDTTSAALLENGANVEPGDGYQTGVGFRVAATMFSFVVLGLFTSSIGAMLLPISHYYTLSDLRVSLIFLLSPVGYVLAAQCNALIHRRMGQLGIALLGPLFHVFAAAIISLHPPFFAIVPAFACSAIGTGLLDGSWCAWAGSMHKASTVSGLLHGSFSIGAATGPLLGAWLMSARHWEWFEFYYLLTAVSLVELVILASAFWHEDGAKYKEQKKANPGDHQRTYTSIFRYRAMWFAAVYFLAYVGTETAISGWIVSFMMRAQHASSYEANLSLTGFWSGMAAVALDVILTFSSVPLLSIVILTLLGFLMGPLFPSGIIVLTRLLPTDLHVGAVSLIASIGQVGASVFPFLIGAIMDSAGIGVFRPAIVVFTGVTLLLWIPFSRLPPAKATQGTETGRIA</sequence>